<dbReference type="GO" id="GO:0005743">
    <property type="term" value="C:mitochondrial inner membrane"/>
    <property type="evidence" value="ECO:0007669"/>
    <property type="project" value="TreeGrafter"/>
</dbReference>
<dbReference type="PANTHER" id="PTHR42886:SF29">
    <property type="entry name" value="PUMMELIG, ISOFORM A"/>
    <property type="match status" value="1"/>
</dbReference>
<comment type="similarity">
    <text evidence="1">Belongs to the peptidase S33 family. ABHD4/ABHD5 subfamily.</text>
</comment>
<dbReference type="OrthoDB" id="7457040at2759"/>
<dbReference type="Proteomes" id="UP001152885">
    <property type="component" value="Unassembled WGS sequence"/>
</dbReference>
<dbReference type="GO" id="GO:0006654">
    <property type="term" value="P:phosphatidic acid biosynthetic process"/>
    <property type="evidence" value="ECO:0007669"/>
    <property type="project" value="TreeGrafter"/>
</dbReference>
<evidence type="ECO:0000259" key="2">
    <source>
        <dbReference type="Pfam" id="PF00561"/>
    </source>
</evidence>
<evidence type="ECO:0000313" key="3">
    <source>
        <dbReference type="EMBL" id="CAI5760782.1"/>
    </source>
</evidence>
<protein>
    <recommendedName>
        <fullName evidence="2">AB hydrolase-1 domain-containing protein</fullName>
    </recommendedName>
</protein>
<reference evidence="3" key="1">
    <citation type="submission" date="2022-12" db="EMBL/GenBank/DDBJ databases">
        <authorList>
            <person name="Brejova B."/>
        </authorList>
    </citation>
    <scope>NUCLEOTIDE SEQUENCE</scope>
</reference>
<dbReference type="Pfam" id="PF00561">
    <property type="entry name" value="Abhydrolase_1"/>
    <property type="match status" value="1"/>
</dbReference>
<proteinExistence type="inferred from homology"/>
<dbReference type="GO" id="GO:0004623">
    <property type="term" value="F:phospholipase A2 activity"/>
    <property type="evidence" value="ECO:0007669"/>
    <property type="project" value="TreeGrafter"/>
</dbReference>
<accession>A0A9W4U016</accession>
<dbReference type="PANTHER" id="PTHR42886">
    <property type="entry name" value="RE40534P-RELATED"/>
    <property type="match status" value="1"/>
</dbReference>
<dbReference type="SUPFAM" id="SSF53474">
    <property type="entry name" value="alpha/beta-Hydrolases"/>
    <property type="match status" value="1"/>
</dbReference>
<evidence type="ECO:0000313" key="4">
    <source>
        <dbReference type="Proteomes" id="UP001152885"/>
    </source>
</evidence>
<dbReference type="AlphaFoldDB" id="A0A9W4U016"/>
<dbReference type="GO" id="GO:0042171">
    <property type="term" value="F:lysophosphatidic acid acyltransferase activity"/>
    <property type="evidence" value="ECO:0007669"/>
    <property type="project" value="TreeGrafter"/>
</dbReference>
<feature type="domain" description="AB hydrolase-1" evidence="2">
    <location>
        <begin position="131"/>
        <end position="389"/>
    </location>
</feature>
<dbReference type="GO" id="GO:0055088">
    <property type="term" value="P:lipid homeostasis"/>
    <property type="evidence" value="ECO:0007669"/>
    <property type="project" value="TreeGrafter"/>
</dbReference>
<dbReference type="InterPro" id="IPR029058">
    <property type="entry name" value="AB_hydrolase_fold"/>
</dbReference>
<comment type="caution">
    <text evidence="3">The sequence shown here is derived from an EMBL/GenBank/DDBJ whole genome shotgun (WGS) entry which is preliminary data.</text>
</comment>
<name>A0A9W4U016_9ASCO</name>
<keyword evidence="4" id="KW-1185">Reference proteome</keyword>
<gene>
    <name evidence="3" type="ORF">CANVERA_P5290</name>
</gene>
<evidence type="ECO:0000256" key="1">
    <source>
        <dbReference type="ARBA" id="ARBA00038097"/>
    </source>
</evidence>
<dbReference type="InterPro" id="IPR000073">
    <property type="entry name" value="AB_hydrolase_1"/>
</dbReference>
<dbReference type="EMBL" id="CANTUO010000007">
    <property type="protein sequence ID" value="CAI5760782.1"/>
    <property type="molecule type" value="Genomic_DNA"/>
</dbReference>
<dbReference type="Gene3D" id="3.40.50.1820">
    <property type="entry name" value="alpha/beta hydrolase"/>
    <property type="match status" value="1"/>
</dbReference>
<sequence length="405" mass="47412">MYKRFIPISSINLNSSSININNIFNNFKRKRIIIDKGNHHRYKRSTHPTSVPLHKIFNNNFPLSIKQSFKDFKQCDPLKFQHDLLSLLPFYPNCDKLGRSSEILKIQIDQNGNYINEFVIYPKNKNSNMKHLIMIHGYGAGLGFYLKNFDEISKPDNWCIHAIDLFGYGCSSRPIFHPNNLEEVEAWFHDSFEKYLKNKQINPDDCLIMAHSMGAYLLSSYGIKKDANFCKKLICISPGAIIKHRKPVFVPEYFKKLWERNISPFTLVRKFGPLGSKLVSGWSYRRFAKLSKKEIENLHRYSYGIFTSPGSGEYMLNYLLEPGANARYPLIERGIHKINFKISWWYGKEDWMDKKGGELCSKIINNYHKLQLSDVKIVENSGHHIYLDNIEKFNSMIIEEMKQLE</sequence>
<organism evidence="3 4">
    <name type="scientific">Candida verbasci</name>
    <dbReference type="NCBI Taxonomy" id="1227364"/>
    <lineage>
        <taxon>Eukaryota</taxon>
        <taxon>Fungi</taxon>
        <taxon>Dikarya</taxon>
        <taxon>Ascomycota</taxon>
        <taxon>Saccharomycotina</taxon>
        <taxon>Pichiomycetes</taxon>
        <taxon>Debaryomycetaceae</taxon>
        <taxon>Candida/Lodderomyces clade</taxon>
        <taxon>Candida</taxon>
    </lineage>
</organism>
<dbReference type="GO" id="GO:0035965">
    <property type="term" value="P:cardiolipin acyl-chain remodeling"/>
    <property type="evidence" value="ECO:0007669"/>
    <property type="project" value="TreeGrafter"/>
</dbReference>